<keyword evidence="2" id="KW-1185">Reference proteome</keyword>
<dbReference type="PANTHER" id="PTHR39441">
    <property type="entry name" value="DUF2252 DOMAIN-CONTAINING PROTEIN"/>
    <property type="match status" value="1"/>
</dbReference>
<dbReference type="PANTHER" id="PTHR39441:SF1">
    <property type="entry name" value="DUF2252 DOMAIN-CONTAINING PROTEIN"/>
    <property type="match status" value="1"/>
</dbReference>
<dbReference type="AlphaFoldDB" id="A0A926VEH2"/>
<dbReference type="Pfam" id="PF10009">
    <property type="entry name" value="DUF2252"/>
    <property type="match status" value="1"/>
</dbReference>
<gene>
    <name evidence="1" type="ORF">H6G03_13540</name>
</gene>
<dbReference type="RefSeq" id="WP_190464923.1">
    <property type="nucleotide sequence ID" value="NZ_JACJPW010000031.1"/>
</dbReference>
<evidence type="ECO:0000313" key="2">
    <source>
        <dbReference type="Proteomes" id="UP000641646"/>
    </source>
</evidence>
<protein>
    <submittedName>
        <fullName evidence="1">DUF2252 domain-containing protein</fullName>
    </submittedName>
</protein>
<proteinExistence type="predicted"/>
<accession>A0A926VEH2</accession>
<name>A0A926VEH2_9CYAN</name>
<dbReference type="Proteomes" id="UP000641646">
    <property type="component" value="Unassembled WGS sequence"/>
</dbReference>
<evidence type="ECO:0000313" key="1">
    <source>
        <dbReference type="EMBL" id="MBD2182115.1"/>
    </source>
</evidence>
<reference evidence="1" key="2">
    <citation type="submission" date="2020-08" db="EMBL/GenBank/DDBJ databases">
        <authorList>
            <person name="Chen M."/>
            <person name="Teng W."/>
            <person name="Zhao L."/>
            <person name="Hu C."/>
            <person name="Zhou Y."/>
            <person name="Han B."/>
            <person name="Song L."/>
            <person name="Shu W."/>
        </authorList>
    </citation>
    <scope>NUCLEOTIDE SEQUENCE</scope>
    <source>
        <strain evidence="1">FACHB-1375</strain>
    </source>
</reference>
<sequence>MSRKTNKSNRQQFIIDVFVNNFGDQMQANPKGWRIKFRKMAASAFAFYRGSAALFYADVADDKDPFLNDRTSRVWIQGDLHAENFGTYMNSEGVLVFDVNDFDESYVGAFTWDVKRLAASLSLVGYQKALSDGEIKQTIATMTRSYIAQVAEFASSPDRSDFALTLSNTTGKLLNLLHETRLNTRIGLLESQTHIENYDRRFTLGSSVTPVDSEIRTKILEAFPDYLKSIPRSKKFERLNYNIKDIVVRQGMGIGSAGTSSYNLLLEGPTQALENDIIIYMKPAQVAAPSLVVTDPKIKNYFLHDGHRTVISQRALQAYSDPWLGYTTLNGMGMLVEEVSPYKGDLEWDGINTMDEILELVGYLGRAVAKIHCVSDVDSDHTLVPFQTEEAIHGVLKGREDKFVDAIVKFGEEYGEVVRDDHRLFVDAFRNHLFPGL</sequence>
<reference evidence="1" key="1">
    <citation type="journal article" date="2015" name="ISME J.">
        <title>Draft Genome Sequence of Streptomyces incarnatus NRRL8089, which Produces the Nucleoside Antibiotic Sinefungin.</title>
        <authorList>
            <person name="Oshima K."/>
            <person name="Hattori M."/>
            <person name="Shimizu H."/>
            <person name="Fukuda K."/>
            <person name="Nemoto M."/>
            <person name="Inagaki K."/>
            <person name="Tamura T."/>
        </authorList>
    </citation>
    <scope>NUCLEOTIDE SEQUENCE</scope>
    <source>
        <strain evidence="1">FACHB-1375</strain>
    </source>
</reference>
<organism evidence="1 2">
    <name type="scientific">Aerosakkonema funiforme FACHB-1375</name>
    <dbReference type="NCBI Taxonomy" id="2949571"/>
    <lineage>
        <taxon>Bacteria</taxon>
        <taxon>Bacillati</taxon>
        <taxon>Cyanobacteriota</taxon>
        <taxon>Cyanophyceae</taxon>
        <taxon>Oscillatoriophycideae</taxon>
        <taxon>Aerosakkonematales</taxon>
        <taxon>Aerosakkonemataceae</taxon>
        <taxon>Aerosakkonema</taxon>
    </lineage>
</organism>
<comment type="caution">
    <text evidence="1">The sequence shown here is derived from an EMBL/GenBank/DDBJ whole genome shotgun (WGS) entry which is preliminary data.</text>
</comment>
<dbReference type="EMBL" id="JACJPW010000031">
    <property type="protein sequence ID" value="MBD2182115.1"/>
    <property type="molecule type" value="Genomic_DNA"/>
</dbReference>
<dbReference type="InterPro" id="IPR018721">
    <property type="entry name" value="DUF2252"/>
</dbReference>